<evidence type="ECO:0000256" key="1">
    <source>
        <dbReference type="SAM" id="Phobius"/>
    </source>
</evidence>
<evidence type="ECO:0000313" key="3">
    <source>
        <dbReference type="Proteomes" id="UP000000758"/>
    </source>
</evidence>
<keyword evidence="1" id="KW-1133">Transmembrane helix</keyword>
<sequence>MGDPKILQRIRRAAEQDEVVSVYEREYVEGLVRRHLQPSYAAGTEPVVIPLEKEKLPRRIEQPKKKRRLSRLVPRPGRLRPNSRKKKIAYIVIFALLVTIIAGSIPLGTDSPRGPRAVPSSGLSVDSDATRYSVGDIISISGVSGDGIDVSLSIVNEAGGTIWRENVSPRGDNSYSTLIIAGGEGWDSGEYTIRAVRGQATEEAHFAVR</sequence>
<keyword evidence="3" id="KW-1185">Reference proteome</keyword>
<protein>
    <submittedName>
        <fullName evidence="2">Type I membrane protein</fullName>
    </submittedName>
</protein>
<gene>
    <name evidence="2" type="ordered locus">CENSYa_0090</name>
</gene>
<dbReference type="EMBL" id="DP000238">
    <property type="protein sequence ID" value="ABK76735.1"/>
    <property type="molecule type" value="Genomic_DNA"/>
</dbReference>
<reference evidence="2 3" key="1">
    <citation type="journal article" date="2006" name="Proc. Natl. Acad. Sci. U.S.A.">
        <title>Genomic analysis of the uncultivated marine crenarchaeote Cenarchaeum symbiosum.</title>
        <authorList>
            <person name="Hallam S.J."/>
            <person name="Konstantinidis K.T."/>
            <person name="Putnam N."/>
            <person name="Schleper C."/>
            <person name="Watanabe Y."/>
            <person name="Sugahara J."/>
            <person name="Preston C."/>
            <person name="de la Torre J."/>
            <person name="Richardson P.M."/>
            <person name="DeLong E.F."/>
        </authorList>
    </citation>
    <scope>NUCLEOTIDE SEQUENCE [LARGE SCALE GENOMIC DNA]</scope>
    <source>
        <strain evidence="3">A</strain>
    </source>
</reference>
<feature type="transmembrane region" description="Helical" evidence="1">
    <location>
        <begin position="88"/>
        <end position="107"/>
    </location>
</feature>
<dbReference type="Proteomes" id="UP000000758">
    <property type="component" value="Chromosome"/>
</dbReference>
<dbReference type="EnsemblBacteria" id="ABK76735">
    <property type="protein sequence ID" value="ABK76735"/>
    <property type="gene ID" value="CENSYa_0090"/>
</dbReference>
<dbReference type="STRING" id="414004.CENSYa_0090"/>
<organism evidence="2 3">
    <name type="scientific">Cenarchaeum symbiosum (strain A)</name>
    <dbReference type="NCBI Taxonomy" id="414004"/>
    <lineage>
        <taxon>Archaea</taxon>
        <taxon>Nitrososphaerota</taxon>
        <taxon>Candidatus Cenarchaeales</taxon>
        <taxon>Candidatus Cenarchaeaceae</taxon>
        <taxon>Candidatus Cenarchaeum</taxon>
    </lineage>
</organism>
<accession>A0RTR8</accession>
<dbReference type="HOGENOM" id="CLU_1313081_0_0_2"/>
<keyword evidence="1" id="KW-0472">Membrane</keyword>
<keyword evidence="1" id="KW-0812">Transmembrane</keyword>
<proteinExistence type="predicted"/>
<evidence type="ECO:0000313" key="2">
    <source>
        <dbReference type="EMBL" id="ABK76735.1"/>
    </source>
</evidence>
<name>A0RTR8_CENSY</name>
<dbReference type="AlphaFoldDB" id="A0RTR8"/>
<dbReference type="KEGG" id="csy:CENSYa_0090"/>